<feature type="region of interest" description="Disordered" evidence="1">
    <location>
        <begin position="103"/>
        <end position="123"/>
    </location>
</feature>
<keyword evidence="2" id="KW-0812">Transmembrane</keyword>
<evidence type="ECO:0000313" key="4">
    <source>
        <dbReference type="Proteomes" id="UP000008021"/>
    </source>
</evidence>
<sequence length="123" mass="12936">MLPSVPVLVFGPGYAAAPLLAAGLAAAAAAVVAVVIVPGPGGVDGAAHDEIDVGDEHLVVLQGLLRRAPGELRRDERPPVGDVLRAQHKRALEHLVLHLAPRPPRRRSPARRHAVQIHAETVK</sequence>
<protein>
    <submittedName>
        <fullName evidence="3">Uncharacterized protein</fullName>
    </submittedName>
</protein>
<accession>A0A0E0CAN7</accession>
<dbReference type="Gramene" id="OMERI01G35120.1">
    <property type="protein sequence ID" value="OMERI01G35120.1"/>
    <property type="gene ID" value="OMERI01G35120"/>
</dbReference>
<dbReference type="HOGENOM" id="CLU_2018870_0_0_1"/>
<name>A0A0E0CAN7_9ORYZ</name>
<dbReference type="EnsemblPlants" id="OMERI01G35120.1">
    <property type="protein sequence ID" value="OMERI01G35120.1"/>
    <property type="gene ID" value="OMERI01G35120"/>
</dbReference>
<feature type="compositionally biased region" description="Basic residues" evidence="1">
    <location>
        <begin position="103"/>
        <end position="115"/>
    </location>
</feature>
<keyword evidence="2" id="KW-1133">Transmembrane helix</keyword>
<keyword evidence="2" id="KW-0472">Membrane</keyword>
<reference evidence="3" key="2">
    <citation type="submission" date="2018-05" db="EMBL/GenBank/DDBJ databases">
        <title>OmerRS3 (Oryza meridionalis Reference Sequence Version 3).</title>
        <authorList>
            <person name="Zhang J."/>
            <person name="Kudrna D."/>
            <person name="Lee S."/>
            <person name="Talag J."/>
            <person name="Welchert J."/>
            <person name="Wing R.A."/>
        </authorList>
    </citation>
    <scope>NUCLEOTIDE SEQUENCE [LARGE SCALE GENOMIC DNA]</scope>
    <source>
        <strain evidence="3">cv. OR44</strain>
    </source>
</reference>
<proteinExistence type="predicted"/>
<evidence type="ECO:0000313" key="3">
    <source>
        <dbReference type="EnsemblPlants" id="OMERI01G35120.1"/>
    </source>
</evidence>
<dbReference type="AlphaFoldDB" id="A0A0E0CAN7"/>
<evidence type="ECO:0000256" key="2">
    <source>
        <dbReference type="SAM" id="Phobius"/>
    </source>
</evidence>
<keyword evidence="4" id="KW-1185">Reference proteome</keyword>
<feature type="transmembrane region" description="Helical" evidence="2">
    <location>
        <begin position="15"/>
        <end position="37"/>
    </location>
</feature>
<reference evidence="3" key="1">
    <citation type="submission" date="2015-04" db="UniProtKB">
        <authorList>
            <consortium name="EnsemblPlants"/>
        </authorList>
    </citation>
    <scope>IDENTIFICATION</scope>
</reference>
<organism evidence="3">
    <name type="scientific">Oryza meridionalis</name>
    <dbReference type="NCBI Taxonomy" id="40149"/>
    <lineage>
        <taxon>Eukaryota</taxon>
        <taxon>Viridiplantae</taxon>
        <taxon>Streptophyta</taxon>
        <taxon>Embryophyta</taxon>
        <taxon>Tracheophyta</taxon>
        <taxon>Spermatophyta</taxon>
        <taxon>Magnoliopsida</taxon>
        <taxon>Liliopsida</taxon>
        <taxon>Poales</taxon>
        <taxon>Poaceae</taxon>
        <taxon>BOP clade</taxon>
        <taxon>Oryzoideae</taxon>
        <taxon>Oryzeae</taxon>
        <taxon>Oryzinae</taxon>
        <taxon>Oryza</taxon>
    </lineage>
</organism>
<evidence type="ECO:0000256" key="1">
    <source>
        <dbReference type="SAM" id="MobiDB-lite"/>
    </source>
</evidence>
<dbReference type="Proteomes" id="UP000008021">
    <property type="component" value="Chromosome 1"/>
</dbReference>